<accession>A0A6A1UYF6</accession>
<dbReference type="Proteomes" id="UP000516437">
    <property type="component" value="Chromosome 7"/>
</dbReference>
<name>A0A6A1UYF6_9ROSI</name>
<keyword evidence="1" id="KW-0472">Membrane</keyword>
<gene>
    <name evidence="2" type="ORF">CJ030_MR7G016780</name>
</gene>
<comment type="caution">
    <text evidence="2">The sequence shown here is derived from an EMBL/GenBank/DDBJ whole genome shotgun (WGS) entry which is preliminary data.</text>
</comment>
<organism evidence="2 3">
    <name type="scientific">Morella rubra</name>
    <name type="common">Chinese bayberry</name>
    <dbReference type="NCBI Taxonomy" id="262757"/>
    <lineage>
        <taxon>Eukaryota</taxon>
        <taxon>Viridiplantae</taxon>
        <taxon>Streptophyta</taxon>
        <taxon>Embryophyta</taxon>
        <taxon>Tracheophyta</taxon>
        <taxon>Spermatophyta</taxon>
        <taxon>Magnoliopsida</taxon>
        <taxon>eudicotyledons</taxon>
        <taxon>Gunneridae</taxon>
        <taxon>Pentapetalae</taxon>
        <taxon>rosids</taxon>
        <taxon>fabids</taxon>
        <taxon>Fagales</taxon>
        <taxon>Myricaceae</taxon>
        <taxon>Morella</taxon>
    </lineage>
</organism>
<keyword evidence="1" id="KW-0812">Transmembrane</keyword>
<feature type="transmembrane region" description="Helical" evidence="1">
    <location>
        <begin position="62"/>
        <end position="86"/>
    </location>
</feature>
<keyword evidence="3" id="KW-1185">Reference proteome</keyword>
<proteinExistence type="predicted"/>
<dbReference type="OrthoDB" id="1250556at2759"/>
<keyword evidence="1" id="KW-1133">Transmembrane helix</keyword>
<evidence type="ECO:0000313" key="3">
    <source>
        <dbReference type="Proteomes" id="UP000516437"/>
    </source>
</evidence>
<evidence type="ECO:0000313" key="2">
    <source>
        <dbReference type="EMBL" id="KAB1205136.1"/>
    </source>
</evidence>
<protein>
    <submittedName>
        <fullName evidence="2">Uncharacterized protein</fullName>
    </submittedName>
</protein>
<evidence type="ECO:0000256" key="1">
    <source>
        <dbReference type="SAM" id="Phobius"/>
    </source>
</evidence>
<sequence>MDDLQEVEEHYKGLTIITEMQERRVRTHQRRVQNLTMAYLKSQVVLFIAITHHPSSIQCKSWWLPFTVSLLTSLVYFMALVDLNFVNQQLMYMQISQVKNRDIEVAEKDPCTERRAWQGVIQPDHFLLMRGKVYIALRYSFCLVLKLLCHVAAGHFCVVDNLTRAGQADAGHAW</sequence>
<reference evidence="2 3" key="1">
    <citation type="journal article" date="2019" name="Plant Biotechnol. J.">
        <title>The red bayberry genome and genetic basis of sex determination.</title>
        <authorList>
            <person name="Jia H.M."/>
            <person name="Jia H.J."/>
            <person name="Cai Q.L."/>
            <person name="Wang Y."/>
            <person name="Zhao H.B."/>
            <person name="Yang W.F."/>
            <person name="Wang G.Y."/>
            <person name="Li Y.H."/>
            <person name="Zhan D.L."/>
            <person name="Shen Y.T."/>
            <person name="Niu Q.F."/>
            <person name="Chang L."/>
            <person name="Qiu J."/>
            <person name="Zhao L."/>
            <person name="Xie H.B."/>
            <person name="Fu W.Y."/>
            <person name="Jin J."/>
            <person name="Li X.W."/>
            <person name="Jiao Y."/>
            <person name="Zhou C.C."/>
            <person name="Tu T."/>
            <person name="Chai C.Y."/>
            <person name="Gao J.L."/>
            <person name="Fan L.J."/>
            <person name="van de Weg E."/>
            <person name="Wang J.Y."/>
            <person name="Gao Z.S."/>
        </authorList>
    </citation>
    <scope>NUCLEOTIDE SEQUENCE [LARGE SCALE GENOMIC DNA]</scope>
    <source>
        <tissue evidence="2">Leaves</tissue>
    </source>
</reference>
<dbReference type="AlphaFoldDB" id="A0A6A1UYF6"/>
<dbReference type="EMBL" id="RXIC02000025">
    <property type="protein sequence ID" value="KAB1205136.1"/>
    <property type="molecule type" value="Genomic_DNA"/>
</dbReference>
<dbReference type="PANTHER" id="PTHR33287:SF8">
    <property type="entry name" value="TRANSMEMBRANE PROTEIN 188"/>
    <property type="match status" value="1"/>
</dbReference>
<dbReference type="PANTHER" id="PTHR33287">
    <property type="entry name" value="OS03G0453550 PROTEIN"/>
    <property type="match status" value="1"/>
</dbReference>